<dbReference type="OrthoDB" id="42753at2759"/>
<dbReference type="EMBL" id="BDSP01000207">
    <property type="protein sequence ID" value="GAX24202.1"/>
    <property type="molecule type" value="Genomic_DNA"/>
</dbReference>
<feature type="compositionally biased region" description="Polar residues" evidence="1">
    <location>
        <begin position="709"/>
        <end position="721"/>
    </location>
</feature>
<comment type="caution">
    <text evidence="2">The sequence shown here is derived from an EMBL/GenBank/DDBJ whole genome shotgun (WGS) entry which is preliminary data.</text>
</comment>
<feature type="compositionally biased region" description="Basic and acidic residues" evidence="1">
    <location>
        <begin position="75"/>
        <end position="88"/>
    </location>
</feature>
<evidence type="ECO:0000313" key="2">
    <source>
        <dbReference type="EMBL" id="GAX24202.1"/>
    </source>
</evidence>
<feature type="region of interest" description="Disordered" evidence="1">
    <location>
        <begin position="751"/>
        <end position="803"/>
    </location>
</feature>
<name>A0A1Z5KDK1_FISSO</name>
<keyword evidence="3" id="KW-1185">Reference proteome</keyword>
<evidence type="ECO:0000313" key="3">
    <source>
        <dbReference type="Proteomes" id="UP000198406"/>
    </source>
</evidence>
<dbReference type="Proteomes" id="UP000198406">
    <property type="component" value="Unassembled WGS sequence"/>
</dbReference>
<evidence type="ECO:0000256" key="1">
    <source>
        <dbReference type="SAM" id="MobiDB-lite"/>
    </source>
</evidence>
<dbReference type="SUPFAM" id="SSF48371">
    <property type="entry name" value="ARM repeat"/>
    <property type="match status" value="1"/>
</dbReference>
<sequence length="803" mass="87707">MIQPPLPTDTLPTGQELLRLLRLYENNIEDCDLYETVLDALQLLISTISQRGTLFYQNHHDAQTVLENASTQSTKRGEKKSSKSDERSSQGPTVDAQLIVSAILRILASYSNHQSSLLVALAADLINTICQTIRIAQNPDTSTIAAFEIMGTSGKQLLQQLATVETKANTSDDDEDDDDNDDEETSFMREAILQSAAALVTLFGIKLARSTDLLNNLSEWAWKALFYSNQSNVQVAVARLLTALPSGPRLDGVMSGLMLVLVRTVPTVQPNRNSNILEEHLKQDSLLERLLDKWISLLSETNDNTKRGHRFLSLVHGLVVLGVRLLQRQEESTVVEFNVGLILQVVETMMTFPLTAETSFHGTNNRLRAEYLDGGLLTTIVLARDVANVVFIRGLLLLNGLLEIAPPLSYTRKIYQIAHAGLRTTSSATVRQVVDPSSAMQYTGSRRRWLHRSTPARIAAINSFRSAILACGPDPQSTLSNGKKSQECSRDLEQSVQYVSGFLLESLKLSKNDLNVNGKDLGEWGSVFDRYGILTASARCLASTVLVAGEYLSLNMRNLIEKITFEYLEQLKSGKLSQMETTSSDILKLASACAQVPWRDGASSSLSHDVLRTAALAVHGPERIGVPGTEAAYGGSRTSESAMFARIPALSVVRSRPVDENMYAEFSMLSRAILEHMNSDTAQPDNLSLKRVGSTPESDEGGTSKKSKLITQEETLFSAPTPNDGDRRQKDIVAELVPRAGRAKLSVAEVVPGGSRGETAESKKEVPIPCAPPCEMKSAEGSDESDGDLPMIFDGGPDDDDAE</sequence>
<proteinExistence type="predicted"/>
<gene>
    <name evidence="2" type="ORF">FisN_4Lh294</name>
</gene>
<dbReference type="InParanoid" id="A0A1Z5KDK1"/>
<protein>
    <submittedName>
        <fullName evidence="2">Uncharacterized protein</fullName>
    </submittedName>
</protein>
<dbReference type="AlphaFoldDB" id="A0A1Z5KDK1"/>
<organism evidence="2 3">
    <name type="scientific">Fistulifera solaris</name>
    <name type="common">Oleaginous diatom</name>
    <dbReference type="NCBI Taxonomy" id="1519565"/>
    <lineage>
        <taxon>Eukaryota</taxon>
        <taxon>Sar</taxon>
        <taxon>Stramenopiles</taxon>
        <taxon>Ochrophyta</taxon>
        <taxon>Bacillariophyta</taxon>
        <taxon>Bacillariophyceae</taxon>
        <taxon>Bacillariophycidae</taxon>
        <taxon>Naviculales</taxon>
        <taxon>Naviculaceae</taxon>
        <taxon>Fistulifera</taxon>
    </lineage>
</organism>
<feature type="region of interest" description="Disordered" evidence="1">
    <location>
        <begin position="66"/>
        <end position="92"/>
    </location>
</feature>
<reference evidence="2 3" key="1">
    <citation type="journal article" date="2015" name="Plant Cell">
        <title>Oil accumulation by the oleaginous diatom Fistulifera solaris as revealed by the genome and transcriptome.</title>
        <authorList>
            <person name="Tanaka T."/>
            <person name="Maeda Y."/>
            <person name="Veluchamy A."/>
            <person name="Tanaka M."/>
            <person name="Abida H."/>
            <person name="Marechal E."/>
            <person name="Bowler C."/>
            <person name="Muto M."/>
            <person name="Sunaga Y."/>
            <person name="Tanaka M."/>
            <person name="Yoshino T."/>
            <person name="Taniguchi T."/>
            <person name="Fukuda Y."/>
            <person name="Nemoto M."/>
            <person name="Matsumoto M."/>
            <person name="Wong P.S."/>
            <person name="Aburatani S."/>
            <person name="Fujibuchi W."/>
        </authorList>
    </citation>
    <scope>NUCLEOTIDE SEQUENCE [LARGE SCALE GENOMIC DNA]</scope>
    <source>
        <strain evidence="2 3">JPCC DA0580</strain>
    </source>
</reference>
<dbReference type="InterPro" id="IPR016024">
    <property type="entry name" value="ARM-type_fold"/>
</dbReference>
<feature type="region of interest" description="Disordered" evidence="1">
    <location>
        <begin position="164"/>
        <end position="184"/>
    </location>
</feature>
<accession>A0A1Z5KDK1</accession>
<feature type="compositionally biased region" description="Acidic residues" evidence="1">
    <location>
        <begin position="171"/>
        <end position="184"/>
    </location>
</feature>
<feature type="region of interest" description="Disordered" evidence="1">
    <location>
        <begin position="680"/>
        <end position="728"/>
    </location>
</feature>